<accession>A0A378AJ64</accession>
<dbReference type="Proteomes" id="UP000255192">
    <property type="component" value="Unassembled WGS sequence"/>
</dbReference>
<dbReference type="EMBL" id="UGMD01000002">
    <property type="protein sequence ID" value="STV10857.1"/>
    <property type="molecule type" value="Genomic_DNA"/>
</dbReference>
<dbReference type="AlphaFoldDB" id="A0A378AJ64"/>
<gene>
    <name evidence="1" type="ORF">NCTC204_04028</name>
</gene>
<organism evidence="1 2">
    <name type="scientific">Klebsiella pneumoniae</name>
    <dbReference type="NCBI Taxonomy" id="573"/>
    <lineage>
        <taxon>Bacteria</taxon>
        <taxon>Pseudomonadati</taxon>
        <taxon>Pseudomonadota</taxon>
        <taxon>Gammaproteobacteria</taxon>
        <taxon>Enterobacterales</taxon>
        <taxon>Enterobacteriaceae</taxon>
        <taxon>Klebsiella/Raoultella group</taxon>
        <taxon>Klebsiella</taxon>
        <taxon>Klebsiella pneumoniae complex</taxon>
    </lineage>
</organism>
<evidence type="ECO:0000313" key="2">
    <source>
        <dbReference type="Proteomes" id="UP000255192"/>
    </source>
</evidence>
<name>A0A378AJ64_KLEPN</name>
<proteinExistence type="predicted"/>
<evidence type="ECO:0000313" key="1">
    <source>
        <dbReference type="EMBL" id="STV10857.1"/>
    </source>
</evidence>
<protein>
    <submittedName>
        <fullName evidence="1">Uncharacterized protein</fullName>
    </submittedName>
</protein>
<reference evidence="1 2" key="1">
    <citation type="submission" date="2018-06" db="EMBL/GenBank/DDBJ databases">
        <authorList>
            <consortium name="Pathogen Informatics"/>
            <person name="Doyle S."/>
        </authorList>
    </citation>
    <scope>NUCLEOTIDE SEQUENCE [LARGE SCALE GENOMIC DNA]</scope>
    <source>
        <strain evidence="1 2">NCTC204</strain>
    </source>
</reference>
<sequence>MDLSHNLLSLARQRFRLLRAAAAGNHVDISAGDKVIRFGGDKYYAAH</sequence>